<feature type="compositionally biased region" description="Pro residues" evidence="1">
    <location>
        <begin position="228"/>
        <end position="249"/>
    </location>
</feature>
<dbReference type="SUPFAM" id="SSF52540">
    <property type="entry name" value="P-loop containing nucleoside triphosphate hydrolases"/>
    <property type="match status" value="1"/>
</dbReference>
<feature type="compositionally biased region" description="Basic and acidic residues" evidence="1">
    <location>
        <begin position="22"/>
        <end position="31"/>
    </location>
</feature>
<dbReference type="InterPro" id="IPR027417">
    <property type="entry name" value="P-loop_NTPase"/>
</dbReference>
<feature type="region of interest" description="Disordered" evidence="1">
    <location>
        <begin position="1"/>
        <end position="48"/>
    </location>
</feature>
<dbReference type="Gene3D" id="3.40.50.300">
    <property type="entry name" value="P-loop containing nucleotide triphosphate hydrolases"/>
    <property type="match status" value="2"/>
</dbReference>
<accession>A0A7S4RPR5</accession>
<feature type="region of interest" description="Disordered" evidence="1">
    <location>
        <begin position="125"/>
        <end position="264"/>
    </location>
</feature>
<dbReference type="AlphaFoldDB" id="A0A7S4RPR5"/>
<gene>
    <name evidence="2" type="ORF">AMON00008_LOCUS38618</name>
</gene>
<reference evidence="2" key="1">
    <citation type="submission" date="2021-01" db="EMBL/GenBank/DDBJ databases">
        <authorList>
            <person name="Corre E."/>
            <person name="Pelletier E."/>
            <person name="Niang G."/>
            <person name="Scheremetjew M."/>
            <person name="Finn R."/>
            <person name="Kale V."/>
            <person name="Holt S."/>
            <person name="Cochrane G."/>
            <person name="Meng A."/>
            <person name="Brown T."/>
            <person name="Cohen L."/>
        </authorList>
    </citation>
    <scope>NUCLEOTIDE SEQUENCE</scope>
    <source>
        <strain evidence="2">CCMP3105</strain>
    </source>
</reference>
<dbReference type="Pfam" id="PF13671">
    <property type="entry name" value="AAA_33"/>
    <property type="match status" value="1"/>
</dbReference>
<evidence type="ECO:0000256" key="1">
    <source>
        <dbReference type="SAM" id="MobiDB-lite"/>
    </source>
</evidence>
<name>A0A7S4RPR5_9DINO</name>
<feature type="compositionally biased region" description="Low complexity" evidence="1">
    <location>
        <begin position="132"/>
        <end position="180"/>
    </location>
</feature>
<feature type="region of interest" description="Disordered" evidence="1">
    <location>
        <begin position="954"/>
        <end position="1001"/>
    </location>
</feature>
<proteinExistence type="predicted"/>
<feature type="compositionally biased region" description="Pro residues" evidence="1">
    <location>
        <begin position="972"/>
        <end position="983"/>
    </location>
</feature>
<feature type="region of interest" description="Disordered" evidence="1">
    <location>
        <begin position="272"/>
        <end position="291"/>
    </location>
</feature>
<evidence type="ECO:0008006" key="3">
    <source>
        <dbReference type="Google" id="ProtNLM"/>
    </source>
</evidence>
<sequence length="1180" mass="128438">MTSSRQLSRERTGTGERPGTPARDRRVRAEKPGSPSPGPRKPRPPPRGIFALLGFMDDVDRRTNECYRVSRSRFMGCCATVERDPLPAPDGTFPLVPGWTSLADTDAGMEVLEKRSVGIIDASFPTEPVIPPQRRQPVQSAVQTPTTASPTSTSSQSSSVSPTTPVMLMSALPAAAPAAAKEPEEPAPVRQRRAAPGPRATPQDASWTQEAVPPEEPRPRAPVGSHAKPPPQQPQPGFVPAPPPPSPPKPAKEAPKKRDPVAEAAKWAEVEADVEAPARTPSRSRGPQSKMVKYLGGVGKGRRQTVPQGLDEMTQHLVGCHEQDKLLPNVGPVLPPPPAPQTDEILLKGSISDGCGVLRVKTERSHDVFLTYRGGTARWIVVHSTDRNVPLGSTAEYPDSTAAMLQLAELQLARPTWTSVISDLEVAEAIATAELRVSFTIDKLFQGVTAPKQLVILFGPPGSGKTSAALAKPELHYKGSVRIIQDEVVKGLSEHLFRKLVEGRPLARMDPFEKEAFLIEALSLSQRFSEVANKVLWKGERNAFNEALNKGVGVVVESMGASLATLRPAVEAARAKGYRIVALFCQAPGAELRRRCESRIDKELTSGVMLGSRRFDAFLDHLADAAAETWPDLAALCDDARIVRFVEQDLLLGHSDLVLRGHTSERCGVVQVRTPESKEVHLTYHPSTGRWLVVFSTAEDVPLGCTASYPDSTAALVGRTELRLRRPIWRPVLTDWEVQEAVARVKQKLHMMVDNLVVGKTAPKQLALLFGPPDCGKTNLAKETPELNYATSVQLVQDEVIRECTIGLFQRLVAGRPKARTDPFQKEAFLVESLCLYNSFLDIGSQVIWRGRDNALAKALSRGVGVVAESLGASLDGLKPMAAAARESGYSVIGIFPMASGSELRRRCEARFDRELETGRMLGGRHFDAYVDLLTEVAERTWPELGPLCDDAHVVEGHVGPAPPGSGDDRPPAPPPLPPPAVPPNLHEETDPLTLTPRSLPTHGRDVVDFEMVLSDLEDVEALAYSEAFYLFATSKGVAGALDSPLLKEFVLLNSCIRGDDIDAKLLEAAPDMQMTPVKLIDLLRNHSCEDEPAVKLFMEASESGEFAPSEACRKALPALALGQQGAASMPGARRLNRERWERVLDAIMQTAGERVDLQQWLGYWRATARTLRLLHWANL</sequence>
<evidence type="ECO:0000313" key="2">
    <source>
        <dbReference type="EMBL" id="CAE4621130.1"/>
    </source>
</evidence>
<organism evidence="2">
    <name type="scientific">Alexandrium monilatum</name>
    <dbReference type="NCBI Taxonomy" id="311494"/>
    <lineage>
        <taxon>Eukaryota</taxon>
        <taxon>Sar</taxon>
        <taxon>Alveolata</taxon>
        <taxon>Dinophyceae</taxon>
        <taxon>Gonyaulacales</taxon>
        <taxon>Pyrocystaceae</taxon>
        <taxon>Alexandrium</taxon>
    </lineage>
</organism>
<protein>
    <recommendedName>
        <fullName evidence="3">Zeta toxin domain-containing protein</fullName>
    </recommendedName>
</protein>
<dbReference type="EMBL" id="HBNR01054983">
    <property type="protein sequence ID" value="CAE4621130.1"/>
    <property type="molecule type" value="Transcribed_RNA"/>
</dbReference>
<feature type="compositionally biased region" description="Basic and acidic residues" evidence="1">
    <location>
        <begin position="250"/>
        <end position="264"/>
    </location>
</feature>
<dbReference type="PANTHER" id="PTHR48125:SF12">
    <property type="entry name" value="AT HOOK TRANSCRIPTION FACTOR FAMILY-RELATED"/>
    <property type="match status" value="1"/>
</dbReference>
<dbReference type="PANTHER" id="PTHR48125">
    <property type="entry name" value="LP07818P1"/>
    <property type="match status" value="1"/>
</dbReference>